<sequence length="540" mass="56998">MSQQRLRQLGPVIHRRGEEGLGLRSGGWQHRLQGGDQHAEQVQALAAHGLQLRIGAFLLGDDPRLDVVDVAVGFVGQGHGQADRRGRVVALVGFTDRRQAIDEALVLRRIGQLRGQLAVEALADEAGAAAGQVDELADQVGVDAGDEVTQVQVEIVDATAGLGGVVVAQRFRLQAGIEEGTGHHEGAARLAHLGAVHGQVAVDVQAGRRAVAGSVQHRRPEQPVEVDDVLADEVVQFGGGAGTQVRFEVLTVPAAQGLEAGQVADRRVQPDIEVLARLAGNLETEVRRIARDVPRAQAAFGIEPLAQLGLHARQGDIAGQPLAQERIEVAHLEEEVLRIAHFRRGAGDDRTRLLQVGRCIGRAADFAVVAVLVGTATVRADALDVAVGQEHALGRVVELRDRTAADVAGRFQLQVELLGQRLVGRRIGRVVVVEGHAEGGEVTFVAGLDVGDEGFRGDPGLFRGQHDRRAVGVIGADEPGPAAAHSPRTYPDVSLDVADQMAQVQRAVGVGQGGGDERGTGHGRGVKPRGTAEYRMPATT</sequence>
<dbReference type="EMBL" id="CP060025">
    <property type="protein sequence ID" value="QNG77307.1"/>
    <property type="molecule type" value="Genomic_DNA"/>
</dbReference>
<gene>
    <name evidence="2" type="ORF">GPNADHDJ_01491</name>
</gene>
<evidence type="ECO:0000313" key="3">
    <source>
        <dbReference type="Proteomes" id="UP000515598"/>
    </source>
</evidence>
<dbReference type="AlphaFoldDB" id="A0AAX1IDF7"/>
<dbReference type="Proteomes" id="UP000515598">
    <property type="component" value="Chromosome"/>
</dbReference>
<name>A0AAX1IDF7_STEMA</name>
<reference evidence="2 3" key="1">
    <citation type="submission" date="2020-08" db="EMBL/GenBank/DDBJ databases">
        <title>Phenotypic and transcriptomic analysis of seven clinical Stenotrophomonas maltophilia isolates identify a small set of shared and commonly regulated genes involved in biofilm lifestyle.</title>
        <authorList>
            <person name="Alio I."/>
            <person name="Gudzuhn M."/>
            <person name="Streit W."/>
        </authorList>
    </citation>
    <scope>NUCLEOTIDE SEQUENCE [LARGE SCALE GENOMIC DNA]</scope>
    <source>
        <strain evidence="2 3">UHH_SKK55</strain>
    </source>
</reference>
<protein>
    <submittedName>
        <fullName evidence="2">Uncharacterized protein</fullName>
    </submittedName>
</protein>
<evidence type="ECO:0000313" key="2">
    <source>
        <dbReference type="EMBL" id="QNG77307.1"/>
    </source>
</evidence>
<feature type="region of interest" description="Disordered" evidence="1">
    <location>
        <begin position="510"/>
        <end position="540"/>
    </location>
</feature>
<organism evidence="2 3">
    <name type="scientific">Stenotrophomonas maltophilia</name>
    <name type="common">Pseudomonas maltophilia</name>
    <name type="synonym">Xanthomonas maltophilia</name>
    <dbReference type="NCBI Taxonomy" id="40324"/>
    <lineage>
        <taxon>Bacteria</taxon>
        <taxon>Pseudomonadati</taxon>
        <taxon>Pseudomonadota</taxon>
        <taxon>Gammaproteobacteria</taxon>
        <taxon>Lysobacterales</taxon>
        <taxon>Lysobacteraceae</taxon>
        <taxon>Stenotrophomonas</taxon>
        <taxon>Stenotrophomonas maltophilia group</taxon>
    </lineage>
</organism>
<accession>A0AAX1IDF7</accession>
<proteinExistence type="predicted"/>
<evidence type="ECO:0000256" key="1">
    <source>
        <dbReference type="SAM" id="MobiDB-lite"/>
    </source>
</evidence>